<evidence type="ECO:0000313" key="2">
    <source>
        <dbReference type="EMBL" id="OEJ35311.1"/>
    </source>
</evidence>
<comment type="caution">
    <text evidence="2">The sequence shown here is derived from an EMBL/GenBank/DDBJ whole genome shotgun (WGS) entry which is preliminary data.</text>
</comment>
<evidence type="ECO:0000313" key="3">
    <source>
        <dbReference type="Proteomes" id="UP000095705"/>
    </source>
</evidence>
<dbReference type="OrthoDB" id="1441538at2"/>
<dbReference type="EMBL" id="MEHK01000001">
    <property type="protein sequence ID" value="OEJ35311.1"/>
    <property type="molecule type" value="Genomic_DNA"/>
</dbReference>
<dbReference type="Pfam" id="PF05118">
    <property type="entry name" value="Asp_Arg_Hydrox"/>
    <property type="match status" value="1"/>
</dbReference>
<dbReference type="Gene3D" id="2.60.120.330">
    <property type="entry name" value="B-lactam Antibiotic, Isopenicillin N Synthase, Chain"/>
    <property type="match status" value="1"/>
</dbReference>
<dbReference type="RefSeq" id="WP_069923497.1">
    <property type="nucleotide sequence ID" value="NZ_MEHK01000001.1"/>
</dbReference>
<protein>
    <recommendedName>
        <fullName evidence="1">Aspartyl/asparaginy/proline hydroxylase domain-containing protein</fullName>
    </recommendedName>
</protein>
<name>A0A1E5Q0L2_9ACTN</name>
<dbReference type="STRING" id="36818.BGK67_32065"/>
<sequence>MTSTPLPPAAARLNRSLDADRLAADLAQVTGHTWDLQQGRAPGGLLGTVTDIDWRVLPLIAPNGDADRTDPGGPGPDTYAPTAWLDRMPYLAEVLASIPAPLNAARLMALGPGAVGERHCDPKYSLARGCARLHIPLTTNPDAVLYLDGTEHTWQPGEFWYGDFSREHAVRNLGTTTRVHAVIDTLFTTELASLFPPAWQEQLADADALINYLTPLDRAIPAGLPRTLHLPAGFTDFSRDQPLDGDPTPAELGHAADHLTLTTAERTFALLPAGPGEWRFSAWSEARTLAPTPDGGAVLHARHGRTHAHRTLTAATA</sequence>
<dbReference type="SUPFAM" id="SSF51197">
    <property type="entry name" value="Clavaminate synthase-like"/>
    <property type="match status" value="1"/>
</dbReference>
<organism evidence="2 3">
    <name type="scientific">Streptomyces subrutilus</name>
    <dbReference type="NCBI Taxonomy" id="36818"/>
    <lineage>
        <taxon>Bacteria</taxon>
        <taxon>Bacillati</taxon>
        <taxon>Actinomycetota</taxon>
        <taxon>Actinomycetes</taxon>
        <taxon>Kitasatosporales</taxon>
        <taxon>Streptomycetaceae</taxon>
        <taxon>Streptomyces</taxon>
    </lineage>
</organism>
<dbReference type="AlphaFoldDB" id="A0A1E5Q0L2"/>
<accession>A0A1E5Q0L2</accession>
<feature type="domain" description="Aspartyl/asparaginy/proline hydroxylase" evidence="1">
    <location>
        <begin position="50"/>
        <end position="184"/>
    </location>
</feature>
<keyword evidence="3" id="KW-1185">Reference proteome</keyword>
<dbReference type="InterPro" id="IPR027443">
    <property type="entry name" value="IPNS-like_sf"/>
</dbReference>
<evidence type="ECO:0000259" key="1">
    <source>
        <dbReference type="Pfam" id="PF05118"/>
    </source>
</evidence>
<dbReference type="InterPro" id="IPR007803">
    <property type="entry name" value="Asp/Arg/Pro-Hydrxlase"/>
</dbReference>
<reference evidence="2 3" key="1">
    <citation type="submission" date="2016-08" db="EMBL/GenBank/DDBJ databases">
        <title>The complete genome of Streptomyces subrutilus 10-1-1.</title>
        <authorList>
            <person name="Chen X."/>
        </authorList>
    </citation>
    <scope>NUCLEOTIDE SEQUENCE [LARGE SCALE GENOMIC DNA]</scope>
    <source>
        <strain evidence="2 3">10-1-1</strain>
    </source>
</reference>
<dbReference type="Proteomes" id="UP000095705">
    <property type="component" value="Unassembled WGS sequence"/>
</dbReference>
<proteinExistence type="predicted"/>
<gene>
    <name evidence="2" type="ORF">BGK67_32065</name>
</gene>